<sequence length="680" mass="76576">MSYNVRDYSMKLIIVFTALISLSAYANQINDQTNSNLNSKPPQVLQQLSSVERSIKYGESHSYLIETKGSHFIFGEVEQDSIDVKIQVFAPNGLEINAFNETKVGYEPFIIDTQMSGQYKILLSASEKDSSGMYSIRLIRNEVIASDLNKRLEQLLSPYDKQTTPGAVFGVFEKGNVTHIQSVGMANLAHTIPFEVDMPTNIGSVSKQFTAMAILLLEKQGKLSLTDDLRKHLPELPEFSDKITIKHVLTHTTGLREIFNLLGMRGWTGEEFIEKNQALEVVKNQVELQVKPGEKMNYNNTGFTLLSIIVERVTEQTFSKWMKENIFEPLDMNNTYVRRDPGHIIPRATQGYGVDENGFREVGDLYSAVGAGAIYTTVEDMAKWSQNYITGKLGGKNVITKLTTRGVLNNGEEQTYALGLSVNDYRGLLRYMHSGADMAHYTNYVFFPEIDKGLFLNTNNTAFNMSIWNSFVDEVVGKDFVESTEGNAEEGETKIIDLPANYLAKLTGKYKSELLGVVADIKATEEQLKIAFDDGDAQPLTTYSEKEFGFNDGQYKLTFLMNNDEASASALTIKTSSDDYEFKKLEPFDPTHEQLNEYTGRYFSNELEVLYTIAINEKNKLTVKLYTSPTLELVPLEQDTFSETSMINTDLIFIRNEIGKVTKLELSNGRTQGVVFERMP</sequence>
<comment type="caution">
    <text evidence="3">The sequence shown here is derived from an EMBL/GenBank/DDBJ whole genome shotgun (WGS) entry which is preliminary data.</text>
</comment>
<feature type="domain" description="Beta-lactamase-related" evidence="2">
    <location>
        <begin position="153"/>
        <end position="462"/>
    </location>
</feature>
<dbReference type="EMBL" id="DNAN01000354">
    <property type="protein sequence ID" value="HAW76047.1"/>
    <property type="molecule type" value="Genomic_DNA"/>
</dbReference>
<keyword evidence="1" id="KW-0732">Signal</keyword>
<dbReference type="PANTHER" id="PTHR46825">
    <property type="entry name" value="D-ALANYL-D-ALANINE-CARBOXYPEPTIDASE/ENDOPEPTIDASE AMPH"/>
    <property type="match status" value="1"/>
</dbReference>
<dbReference type="PANTHER" id="PTHR46825:SF9">
    <property type="entry name" value="BETA-LACTAMASE-RELATED DOMAIN-CONTAINING PROTEIN"/>
    <property type="match status" value="1"/>
</dbReference>
<dbReference type="InterPro" id="IPR012338">
    <property type="entry name" value="Beta-lactam/transpept-like"/>
</dbReference>
<evidence type="ECO:0000313" key="4">
    <source>
        <dbReference type="Proteomes" id="UP000263517"/>
    </source>
</evidence>
<proteinExistence type="predicted"/>
<reference evidence="3 4" key="1">
    <citation type="journal article" date="2018" name="Nat. Biotechnol.">
        <title>A standardized bacterial taxonomy based on genome phylogeny substantially revises the tree of life.</title>
        <authorList>
            <person name="Parks D.H."/>
            <person name="Chuvochina M."/>
            <person name="Waite D.W."/>
            <person name="Rinke C."/>
            <person name="Skarshewski A."/>
            <person name="Chaumeil P.A."/>
            <person name="Hugenholtz P."/>
        </authorList>
    </citation>
    <scope>NUCLEOTIDE SEQUENCE [LARGE SCALE GENOMIC DNA]</scope>
    <source>
        <strain evidence="3">UBA11978</strain>
    </source>
</reference>
<name>A0A350P430_9ALTE</name>
<feature type="chain" id="PRO_5016823094" description="Beta-lactamase-related domain-containing protein" evidence="1">
    <location>
        <begin position="27"/>
        <end position="680"/>
    </location>
</feature>
<dbReference type="Pfam" id="PF00144">
    <property type="entry name" value="Beta-lactamase"/>
    <property type="match status" value="1"/>
</dbReference>
<gene>
    <name evidence="3" type="ORF">DCW74_09980</name>
</gene>
<protein>
    <recommendedName>
        <fullName evidence="2">Beta-lactamase-related domain-containing protein</fullName>
    </recommendedName>
</protein>
<dbReference type="InterPro" id="IPR050491">
    <property type="entry name" value="AmpC-like"/>
</dbReference>
<dbReference type="InterPro" id="IPR001466">
    <property type="entry name" value="Beta-lactam-related"/>
</dbReference>
<dbReference type="SUPFAM" id="SSF56601">
    <property type="entry name" value="beta-lactamase/transpeptidase-like"/>
    <property type="match status" value="1"/>
</dbReference>
<feature type="signal peptide" evidence="1">
    <location>
        <begin position="1"/>
        <end position="26"/>
    </location>
</feature>
<dbReference type="Proteomes" id="UP000263517">
    <property type="component" value="Unassembled WGS sequence"/>
</dbReference>
<dbReference type="AlphaFoldDB" id="A0A350P430"/>
<accession>A0A350P430</accession>
<dbReference type="Gene3D" id="3.40.710.10">
    <property type="entry name" value="DD-peptidase/beta-lactamase superfamily"/>
    <property type="match status" value="1"/>
</dbReference>
<evidence type="ECO:0000259" key="2">
    <source>
        <dbReference type="Pfam" id="PF00144"/>
    </source>
</evidence>
<organism evidence="3 4">
    <name type="scientific">Alteromonas australica</name>
    <dbReference type="NCBI Taxonomy" id="589873"/>
    <lineage>
        <taxon>Bacteria</taxon>
        <taxon>Pseudomonadati</taxon>
        <taxon>Pseudomonadota</taxon>
        <taxon>Gammaproteobacteria</taxon>
        <taxon>Alteromonadales</taxon>
        <taxon>Alteromonadaceae</taxon>
        <taxon>Alteromonas/Salinimonas group</taxon>
        <taxon>Alteromonas</taxon>
    </lineage>
</organism>
<evidence type="ECO:0000313" key="3">
    <source>
        <dbReference type="EMBL" id="HAW76047.1"/>
    </source>
</evidence>
<evidence type="ECO:0000256" key="1">
    <source>
        <dbReference type="SAM" id="SignalP"/>
    </source>
</evidence>